<evidence type="ECO:0000313" key="2">
    <source>
        <dbReference type="Proteomes" id="UP000248745"/>
    </source>
</evidence>
<name>A0A2W2BDG1_9BACT</name>
<keyword evidence="2" id="KW-1185">Reference proteome</keyword>
<accession>A0A2W2BDG1</accession>
<dbReference type="AlphaFoldDB" id="A0A2W2BDG1"/>
<dbReference type="RefSeq" id="WP_110997705.1">
    <property type="nucleotide sequence ID" value="NZ_QKTW01000006.1"/>
</dbReference>
<reference evidence="1 2" key="1">
    <citation type="submission" date="2018-06" db="EMBL/GenBank/DDBJ databases">
        <title>Mucibacter soli gen. nov., sp. nov., a new member of the family Chitinophagaceae producing mucin.</title>
        <authorList>
            <person name="Kim M.-K."/>
            <person name="Park S."/>
            <person name="Kim T.-S."/>
            <person name="Joung Y."/>
            <person name="Han J.-H."/>
            <person name="Kim S.B."/>
        </authorList>
    </citation>
    <scope>NUCLEOTIDE SEQUENCE [LARGE SCALE GENOMIC DNA]</scope>
    <source>
        <strain evidence="1 2">R1-15</strain>
    </source>
</reference>
<dbReference type="PANTHER" id="PTHR32011:SF6">
    <property type="entry name" value="KNR4_SMI1-LIKE DOMAIN-CONTAINING PROTEIN"/>
    <property type="match status" value="1"/>
</dbReference>
<sequence length="251" mass="30637">MKLIPDDYIQFLHWLKNQTEAFWSLDPNNPANEYKCPEWAYGAKWTGMTEEQIDKVERKYNLTFTPEHRAFLKILHTPDKKERIGDYNPKTRSQFQERPLFRNWHDEDEVIKMLDWDYNTIAQDVKNNFWLDTWGERPEEVRERLRLFDQLYQSAPKLIPVTSHRFQLASTFEGKTPVLSVWGSEIVYYGSNFRYYLLNELSEHLNIYHKEFDEKAKQYYWVRDEAYNDYFESYDDDYVIPDIPFWKDFLS</sequence>
<organism evidence="1 2">
    <name type="scientific">Taibaiella soli</name>
    <dbReference type="NCBI Taxonomy" id="1649169"/>
    <lineage>
        <taxon>Bacteria</taxon>
        <taxon>Pseudomonadati</taxon>
        <taxon>Bacteroidota</taxon>
        <taxon>Chitinophagia</taxon>
        <taxon>Chitinophagales</taxon>
        <taxon>Chitinophagaceae</taxon>
        <taxon>Taibaiella</taxon>
    </lineage>
</organism>
<dbReference type="OrthoDB" id="264195at2"/>
<dbReference type="EMBL" id="QKTW01000006">
    <property type="protein sequence ID" value="PZF74289.1"/>
    <property type="molecule type" value="Genomic_DNA"/>
</dbReference>
<dbReference type="InterPro" id="IPR037883">
    <property type="entry name" value="Knr4/Smi1-like_sf"/>
</dbReference>
<comment type="caution">
    <text evidence="1">The sequence shown here is derived from an EMBL/GenBank/DDBJ whole genome shotgun (WGS) entry which is preliminary data.</text>
</comment>
<dbReference type="Proteomes" id="UP000248745">
    <property type="component" value="Unassembled WGS sequence"/>
</dbReference>
<evidence type="ECO:0000313" key="1">
    <source>
        <dbReference type="EMBL" id="PZF74289.1"/>
    </source>
</evidence>
<dbReference type="PANTHER" id="PTHR32011">
    <property type="entry name" value="OS08G0472400 PROTEIN"/>
    <property type="match status" value="1"/>
</dbReference>
<dbReference type="SUPFAM" id="SSF160631">
    <property type="entry name" value="SMI1/KNR4-like"/>
    <property type="match status" value="1"/>
</dbReference>
<evidence type="ECO:0008006" key="3">
    <source>
        <dbReference type="Google" id="ProtNLM"/>
    </source>
</evidence>
<proteinExistence type="predicted"/>
<gene>
    <name evidence="1" type="ORF">DN068_04580</name>
</gene>
<protein>
    <recommendedName>
        <fullName evidence="3">Knr4/Smi1-like domain-containing protein</fullName>
    </recommendedName>
</protein>